<gene>
    <name evidence="6" type="ORF">CYY_000003</name>
</gene>
<dbReference type="InterPro" id="IPR036886">
    <property type="entry name" value="Villin_headpiece_dom_sf"/>
</dbReference>
<dbReference type="Gene3D" id="1.20.900.10">
    <property type="entry name" value="Dbl homology (DH) domain"/>
    <property type="match status" value="1"/>
</dbReference>
<dbReference type="PANTHER" id="PTHR12673:SF269">
    <property type="entry name" value="RHOGEF DOMAIN-CONTAINING PROTEIN"/>
    <property type="match status" value="1"/>
</dbReference>
<accession>A0A8J4V9D4</accession>
<feature type="region of interest" description="Disordered" evidence="1">
    <location>
        <begin position="592"/>
        <end position="885"/>
    </location>
</feature>
<dbReference type="PRINTS" id="PR00888">
    <property type="entry name" value="SM22CALPONIN"/>
</dbReference>
<feature type="domain" description="HP" evidence="5">
    <location>
        <begin position="881"/>
        <end position="942"/>
    </location>
</feature>
<dbReference type="SMART" id="SM00153">
    <property type="entry name" value="VHP"/>
    <property type="match status" value="1"/>
</dbReference>
<dbReference type="Gene3D" id="1.10.950.10">
    <property type="entry name" value="Villin headpiece domain"/>
    <property type="match status" value="1"/>
</dbReference>
<feature type="domain" description="PH" evidence="2">
    <location>
        <begin position="450"/>
        <end position="549"/>
    </location>
</feature>
<dbReference type="SMART" id="SM00325">
    <property type="entry name" value="RhoGEF"/>
    <property type="match status" value="1"/>
</dbReference>
<evidence type="ECO:0000259" key="5">
    <source>
        <dbReference type="PROSITE" id="PS51089"/>
    </source>
</evidence>
<dbReference type="InterPro" id="IPR001715">
    <property type="entry name" value="CH_dom"/>
</dbReference>
<dbReference type="Gene3D" id="1.10.418.10">
    <property type="entry name" value="Calponin-like domain"/>
    <property type="match status" value="1"/>
</dbReference>
<dbReference type="InterPro" id="IPR036872">
    <property type="entry name" value="CH_dom_sf"/>
</dbReference>
<dbReference type="AlphaFoldDB" id="A0A8J4V9D4"/>
<evidence type="ECO:0000259" key="3">
    <source>
        <dbReference type="PROSITE" id="PS50010"/>
    </source>
</evidence>
<dbReference type="InterPro" id="IPR001849">
    <property type="entry name" value="PH_domain"/>
</dbReference>
<feature type="compositionally biased region" description="Polar residues" evidence="1">
    <location>
        <begin position="670"/>
        <end position="691"/>
    </location>
</feature>
<dbReference type="PANTHER" id="PTHR12673">
    <property type="entry name" value="FACIOGENITAL DYSPLASIA PROTEIN"/>
    <property type="match status" value="1"/>
</dbReference>
<dbReference type="PROSITE" id="PS50003">
    <property type="entry name" value="PH_DOMAIN"/>
    <property type="match status" value="1"/>
</dbReference>
<feature type="compositionally biased region" description="Polar residues" evidence="1">
    <location>
        <begin position="769"/>
        <end position="782"/>
    </location>
</feature>
<dbReference type="CDD" id="cd00160">
    <property type="entry name" value="RhoGEF"/>
    <property type="match status" value="1"/>
</dbReference>
<feature type="compositionally biased region" description="Polar residues" evidence="1">
    <location>
        <begin position="815"/>
        <end position="826"/>
    </location>
</feature>
<feature type="compositionally biased region" description="Low complexity" evidence="1">
    <location>
        <begin position="868"/>
        <end position="880"/>
    </location>
</feature>
<dbReference type="SUPFAM" id="SSF50729">
    <property type="entry name" value="PH domain-like"/>
    <property type="match status" value="1"/>
</dbReference>
<dbReference type="InterPro" id="IPR011993">
    <property type="entry name" value="PH-like_dom_sf"/>
</dbReference>
<evidence type="ECO:0000313" key="7">
    <source>
        <dbReference type="Proteomes" id="UP000695562"/>
    </source>
</evidence>
<evidence type="ECO:0000313" key="6">
    <source>
        <dbReference type="EMBL" id="KAF2078632.1"/>
    </source>
</evidence>
<dbReference type="SUPFAM" id="SSF48065">
    <property type="entry name" value="DBL homology domain (DH-domain)"/>
    <property type="match status" value="1"/>
</dbReference>
<feature type="compositionally biased region" description="Low complexity" evidence="1">
    <location>
        <begin position="641"/>
        <end position="656"/>
    </location>
</feature>
<name>A0A8J4V9D4_9MYCE</name>
<dbReference type="GO" id="GO:0005085">
    <property type="term" value="F:guanyl-nucleotide exchange factor activity"/>
    <property type="evidence" value="ECO:0007669"/>
    <property type="project" value="InterPro"/>
</dbReference>
<evidence type="ECO:0000259" key="4">
    <source>
        <dbReference type="PROSITE" id="PS50021"/>
    </source>
</evidence>
<feature type="compositionally biased region" description="Low complexity" evidence="1">
    <location>
        <begin position="835"/>
        <end position="846"/>
    </location>
</feature>
<keyword evidence="7" id="KW-1185">Reference proteome</keyword>
<dbReference type="PROSITE" id="PS50096">
    <property type="entry name" value="IQ"/>
    <property type="match status" value="1"/>
</dbReference>
<dbReference type="EMBL" id="AJWJ01000001">
    <property type="protein sequence ID" value="KAF2078632.1"/>
    <property type="molecule type" value="Genomic_DNA"/>
</dbReference>
<dbReference type="SUPFAM" id="SSF47576">
    <property type="entry name" value="Calponin-homology domain, CH-domain"/>
    <property type="match status" value="1"/>
</dbReference>
<comment type="caution">
    <text evidence="6">The sequence shown here is derived from an EMBL/GenBank/DDBJ whole genome shotgun (WGS) entry which is preliminary data.</text>
</comment>
<dbReference type="InterPro" id="IPR000219">
    <property type="entry name" value="DH_dom"/>
</dbReference>
<dbReference type="GO" id="GO:0003779">
    <property type="term" value="F:actin binding"/>
    <property type="evidence" value="ECO:0007669"/>
    <property type="project" value="InterPro"/>
</dbReference>
<dbReference type="GO" id="GO:0005737">
    <property type="term" value="C:cytoplasm"/>
    <property type="evidence" value="ECO:0007669"/>
    <property type="project" value="TreeGrafter"/>
</dbReference>
<dbReference type="Gene3D" id="2.30.29.30">
    <property type="entry name" value="Pleckstrin-homology domain (PH domain)/Phosphotyrosine-binding domain (PTB)"/>
    <property type="match status" value="1"/>
</dbReference>
<dbReference type="Pfam" id="PF02209">
    <property type="entry name" value="VHP"/>
    <property type="match status" value="1"/>
</dbReference>
<dbReference type="Proteomes" id="UP000695562">
    <property type="component" value="Unassembled WGS sequence"/>
</dbReference>
<feature type="compositionally biased region" description="Basic and acidic residues" evidence="1">
    <location>
        <begin position="752"/>
        <end position="768"/>
    </location>
</feature>
<dbReference type="SMART" id="SM00033">
    <property type="entry name" value="CH"/>
    <property type="match status" value="1"/>
</dbReference>
<feature type="compositionally biased region" description="Polar residues" evidence="1">
    <location>
        <begin position="847"/>
        <end position="867"/>
    </location>
</feature>
<dbReference type="PROSITE" id="PS51089">
    <property type="entry name" value="HP"/>
    <property type="match status" value="1"/>
</dbReference>
<reference evidence="6" key="1">
    <citation type="submission" date="2020-01" db="EMBL/GenBank/DDBJ databases">
        <title>Development of genomics and gene disruption for Polysphondylium violaceum indicates a role for the polyketide synthase stlB in stalk morphogenesis.</title>
        <authorList>
            <person name="Narita B."/>
            <person name="Kawabe Y."/>
            <person name="Kin K."/>
            <person name="Saito T."/>
            <person name="Gibbs R."/>
            <person name="Kuspa A."/>
            <person name="Muzny D."/>
            <person name="Queller D."/>
            <person name="Richards S."/>
            <person name="Strassman J."/>
            <person name="Sucgang R."/>
            <person name="Worley K."/>
            <person name="Schaap P."/>
        </authorList>
    </citation>
    <scope>NUCLEOTIDE SEQUENCE</scope>
    <source>
        <strain evidence="6">QSvi11</strain>
    </source>
</reference>
<dbReference type="PROSITE" id="PS50010">
    <property type="entry name" value="DH_2"/>
    <property type="match status" value="1"/>
</dbReference>
<dbReference type="PROSITE" id="PS50021">
    <property type="entry name" value="CH"/>
    <property type="match status" value="1"/>
</dbReference>
<dbReference type="InterPro" id="IPR003096">
    <property type="entry name" value="SM22_calponin"/>
</dbReference>
<dbReference type="InterPro" id="IPR051092">
    <property type="entry name" value="FYVE_RhoGEF_PH"/>
</dbReference>
<dbReference type="Pfam" id="PF00307">
    <property type="entry name" value="CH"/>
    <property type="match status" value="1"/>
</dbReference>
<feature type="compositionally biased region" description="Low complexity" evidence="1">
    <location>
        <begin position="793"/>
        <end position="806"/>
    </location>
</feature>
<feature type="compositionally biased region" description="Low complexity" evidence="1">
    <location>
        <begin position="598"/>
        <end position="631"/>
    </location>
</feature>
<proteinExistence type="predicted"/>
<feature type="domain" description="DH" evidence="3">
    <location>
        <begin position="238"/>
        <end position="420"/>
    </location>
</feature>
<organism evidence="6 7">
    <name type="scientific">Polysphondylium violaceum</name>
    <dbReference type="NCBI Taxonomy" id="133409"/>
    <lineage>
        <taxon>Eukaryota</taxon>
        <taxon>Amoebozoa</taxon>
        <taxon>Evosea</taxon>
        <taxon>Eumycetozoa</taxon>
        <taxon>Dictyostelia</taxon>
        <taxon>Dictyosteliales</taxon>
        <taxon>Dictyosteliaceae</taxon>
        <taxon>Polysphondylium</taxon>
    </lineage>
</organism>
<dbReference type="SMART" id="SM00233">
    <property type="entry name" value="PH"/>
    <property type="match status" value="1"/>
</dbReference>
<sequence>MEHRPILRGTKSNFSLAYNIKNITDERVKQYLRTEIVVKEWIEKVLQIKLKDNLHESLQNGIVLCYLANAIEDNIVPTIRENTTVGFKLKENIEFFLMAIEEIGLSKNSRFQTNDLFEAENLVRVVESLAALARFVVAEKGFHIPLRPITNTINVEMPKGEGLKVLKILLSQIKEIPDKSTSGYKPKGAAILKAQMALAAGKSIDFGKCEKGFVAFQSLWRGFKVRQMVKKIRRDIAYREKVAQEIYKTEDDYVKSLSICISGYLEPLIKSNLITKDQQKLIFSDIQIIYAFGKRLLDLLKPRTEKWFIYQKLGDIFLIIADFLKVYTSYVQNYNSSLETLEELKKKEKFLNLLNECREAPAVKNFDITAFLIMPVQRVPRYYLLLQDLVKHTWIDHPDYEPLKKAADKMKDIAAYLNEKKREGENFIKFTEIQSTLVGKVPQLFTPSRRYIRQAHFINVQKKTEIVIYLFNDCIIYGKPAKGGIIGGNQKKVKYLGIVDLPNTTVHEDPLPNVAFHIRSTTNALLFTAYPKNEDERVEWVAEIRKQIHAIAESQKIKETKLNEQQAQLNNPTVKPDPNQTVEQQLQERKKTRKFNLDDSLSSSQSNSLNSSGTNHSTTTTTTTTTTTATANSEPQQPQQNNTLSSSPSTATTSPTSPNPKEHGGFISSLFGNSKSRKSTGGSITPVSSTPTKDKDGAIHQEQVPDSSQPLSAPNSPTRVDSDSVLSPPSSAEKGHRPKKNKKHGISTTAVSKDDSEIGIKKNADGTRARSQSRLSRLTGTLTFRRKKDKSLDLSGDGDSGSNNNSNDERDDHQNINSNTATTADESQSKDSLHTSDSVSTDLSVSANNQENTGGTSPYLQSSSPTHSNRYSSSSFNSDVDSNKGPLTFEEIQQQKGDLDILQLETYLAEDEFKKLFNMERFEFNKLPKWKKDQKKRDLKLL</sequence>
<feature type="domain" description="Calponin-homology (CH)" evidence="4">
    <location>
        <begin position="32"/>
        <end position="137"/>
    </location>
</feature>
<feature type="compositionally biased region" description="Basic residues" evidence="1">
    <location>
        <begin position="736"/>
        <end position="745"/>
    </location>
</feature>
<evidence type="ECO:0000259" key="2">
    <source>
        <dbReference type="PROSITE" id="PS50003"/>
    </source>
</evidence>
<protein>
    <recommendedName>
        <fullName evidence="8">RhoGEF domain-containing protein</fullName>
    </recommendedName>
</protein>
<evidence type="ECO:0008006" key="8">
    <source>
        <dbReference type="Google" id="ProtNLM"/>
    </source>
</evidence>
<evidence type="ECO:0000256" key="1">
    <source>
        <dbReference type="SAM" id="MobiDB-lite"/>
    </source>
</evidence>
<dbReference type="OrthoDB" id="660555at2759"/>
<dbReference type="Pfam" id="PF00621">
    <property type="entry name" value="RhoGEF"/>
    <property type="match status" value="1"/>
</dbReference>
<dbReference type="SUPFAM" id="SSF47050">
    <property type="entry name" value="VHP, Villin headpiece domain"/>
    <property type="match status" value="1"/>
</dbReference>
<dbReference type="InterPro" id="IPR035899">
    <property type="entry name" value="DBL_dom_sf"/>
</dbReference>
<dbReference type="InterPro" id="IPR003128">
    <property type="entry name" value="Villin_headpiece"/>
</dbReference>
<dbReference type="GO" id="GO:0007010">
    <property type="term" value="P:cytoskeleton organization"/>
    <property type="evidence" value="ECO:0007669"/>
    <property type="project" value="InterPro"/>
</dbReference>
<feature type="compositionally biased region" description="Polar residues" evidence="1">
    <location>
        <begin position="704"/>
        <end position="719"/>
    </location>
</feature>